<dbReference type="GO" id="GO:0016491">
    <property type="term" value="F:oxidoreductase activity"/>
    <property type="evidence" value="ECO:0007669"/>
    <property type="project" value="InterPro"/>
</dbReference>
<evidence type="ECO:0000256" key="2">
    <source>
        <dbReference type="ARBA" id="ARBA00023008"/>
    </source>
</evidence>
<keyword evidence="4" id="KW-0472">Membrane</keyword>
<dbReference type="STRING" id="578462.A0A0L0T3A5"/>
<dbReference type="AlphaFoldDB" id="A0A0L0T3A5"/>
<dbReference type="Pfam" id="PF00264">
    <property type="entry name" value="Tyrosinase"/>
    <property type="match status" value="1"/>
</dbReference>
<evidence type="ECO:0000259" key="5">
    <source>
        <dbReference type="PROSITE" id="PS00498"/>
    </source>
</evidence>
<proteinExistence type="predicted"/>
<dbReference type="PANTHER" id="PTHR11474:SF126">
    <property type="entry name" value="TYROSINASE-LIKE PROTEIN TYR-1-RELATED"/>
    <property type="match status" value="1"/>
</dbReference>
<dbReference type="GO" id="GO:0046872">
    <property type="term" value="F:metal ion binding"/>
    <property type="evidence" value="ECO:0007669"/>
    <property type="project" value="UniProtKB-KW"/>
</dbReference>
<dbReference type="SUPFAM" id="SSF48056">
    <property type="entry name" value="Di-copper centre-containing domain"/>
    <property type="match status" value="1"/>
</dbReference>
<evidence type="ECO:0000256" key="4">
    <source>
        <dbReference type="SAM" id="Phobius"/>
    </source>
</evidence>
<dbReference type="Proteomes" id="UP000054350">
    <property type="component" value="Unassembled WGS sequence"/>
</dbReference>
<dbReference type="PANTHER" id="PTHR11474">
    <property type="entry name" value="TYROSINASE FAMILY MEMBER"/>
    <property type="match status" value="1"/>
</dbReference>
<keyword evidence="2" id="KW-0186">Copper</keyword>
<dbReference type="VEuPathDB" id="FungiDB:AMAG_13593"/>
<feature type="domain" description="Tyrosinase copper-binding" evidence="5">
    <location>
        <begin position="238"/>
        <end position="249"/>
    </location>
</feature>
<dbReference type="PRINTS" id="PR00092">
    <property type="entry name" value="TYROSINASE"/>
</dbReference>
<keyword evidence="7" id="KW-1185">Reference proteome</keyword>
<sequence>MAHHHSTRRAPTAAPVAARRGALAQLSSLAFLAQLGILTVMALAASNLAYATCSSRRIRKEIYDLSAAQAASLVGGLKTLYNNGVAKRFTDMHVSMNSDAHNTPQFTPFHRAMIWQFETELLKVAPELTGLPYWDATYQADDPGSSFIFRNDMFGAAVSGCLTGSFDGIPNTASGLPGCVRRDPRPNFTLFSSTLLANALTSESSYSSFESTLEYGEHASVHNYVSGNMGNVMYSPSDPIFWAHHCAVDYYWSRWQGLNNGANANKYNGQHKNRAVSTRDVIMNQTVGDILDYANTLCYEYQPPQNAPAGKEPFPVGGSSDNSPGKKVSDSLETVSADGPPRSPRSRTVSAPSPLTPDFVTEFGVDRDGVDRVHQRAAATAKLLQDQIASGIEVPSMEDLARLAMPDGPLVQTKNENPQKSSAACAAGVQLVGAVMTLLVALALSLSAF</sequence>
<dbReference type="InterPro" id="IPR008922">
    <property type="entry name" value="Di-copper_centre_dom_sf"/>
</dbReference>
<reference evidence="6 7" key="1">
    <citation type="submission" date="2009-11" db="EMBL/GenBank/DDBJ databases">
        <title>Annotation of Allomyces macrogynus ATCC 38327.</title>
        <authorList>
            <consortium name="The Broad Institute Genome Sequencing Platform"/>
            <person name="Russ C."/>
            <person name="Cuomo C."/>
            <person name="Burger G."/>
            <person name="Gray M.W."/>
            <person name="Holland P.W.H."/>
            <person name="King N."/>
            <person name="Lang F.B.F."/>
            <person name="Roger A.J."/>
            <person name="Ruiz-Trillo I."/>
            <person name="Young S.K."/>
            <person name="Zeng Q."/>
            <person name="Gargeya S."/>
            <person name="Fitzgerald M."/>
            <person name="Haas B."/>
            <person name="Abouelleil A."/>
            <person name="Alvarado L."/>
            <person name="Arachchi H.M."/>
            <person name="Berlin A."/>
            <person name="Chapman S.B."/>
            <person name="Gearin G."/>
            <person name="Goldberg J."/>
            <person name="Griggs A."/>
            <person name="Gujja S."/>
            <person name="Hansen M."/>
            <person name="Heiman D."/>
            <person name="Howarth C."/>
            <person name="Larimer J."/>
            <person name="Lui A."/>
            <person name="MacDonald P.J.P."/>
            <person name="McCowen C."/>
            <person name="Montmayeur A."/>
            <person name="Murphy C."/>
            <person name="Neiman D."/>
            <person name="Pearson M."/>
            <person name="Priest M."/>
            <person name="Roberts A."/>
            <person name="Saif S."/>
            <person name="Shea T."/>
            <person name="Sisk P."/>
            <person name="Stolte C."/>
            <person name="Sykes S."/>
            <person name="Wortman J."/>
            <person name="Nusbaum C."/>
            <person name="Birren B."/>
        </authorList>
    </citation>
    <scope>NUCLEOTIDE SEQUENCE [LARGE SCALE GENOMIC DNA]</scope>
    <source>
        <strain evidence="6 7">ATCC 38327</strain>
    </source>
</reference>
<evidence type="ECO:0000313" key="7">
    <source>
        <dbReference type="Proteomes" id="UP000054350"/>
    </source>
</evidence>
<evidence type="ECO:0000313" key="6">
    <source>
        <dbReference type="EMBL" id="KNE69201.1"/>
    </source>
</evidence>
<keyword evidence="4" id="KW-1133">Transmembrane helix</keyword>
<dbReference type="OMA" id="RIRSIMM"/>
<dbReference type="EMBL" id="GG745360">
    <property type="protein sequence ID" value="KNE69201.1"/>
    <property type="molecule type" value="Genomic_DNA"/>
</dbReference>
<organism evidence="6 7">
    <name type="scientific">Allomyces macrogynus (strain ATCC 38327)</name>
    <name type="common">Allomyces javanicus var. macrogynus</name>
    <dbReference type="NCBI Taxonomy" id="578462"/>
    <lineage>
        <taxon>Eukaryota</taxon>
        <taxon>Fungi</taxon>
        <taxon>Fungi incertae sedis</taxon>
        <taxon>Blastocladiomycota</taxon>
        <taxon>Blastocladiomycetes</taxon>
        <taxon>Blastocladiales</taxon>
        <taxon>Blastocladiaceae</taxon>
        <taxon>Allomyces</taxon>
    </lineage>
</organism>
<keyword evidence="4" id="KW-0812">Transmembrane</keyword>
<feature type="transmembrane region" description="Helical" evidence="4">
    <location>
        <begin position="427"/>
        <end position="446"/>
    </location>
</feature>
<dbReference type="OrthoDB" id="6132182at2759"/>
<dbReference type="Gene3D" id="1.10.1280.10">
    <property type="entry name" value="Di-copper center containing domain from catechol oxidase"/>
    <property type="match status" value="1"/>
</dbReference>
<evidence type="ECO:0000256" key="3">
    <source>
        <dbReference type="SAM" id="MobiDB-lite"/>
    </source>
</evidence>
<name>A0A0L0T3A5_ALLM3</name>
<protein>
    <recommendedName>
        <fullName evidence="5">Tyrosinase copper-binding domain-containing protein</fullName>
    </recommendedName>
</protein>
<dbReference type="PROSITE" id="PS00498">
    <property type="entry name" value="TYROSINASE_2"/>
    <property type="match status" value="1"/>
</dbReference>
<dbReference type="InterPro" id="IPR050316">
    <property type="entry name" value="Tyrosinase/Hemocyanin"/>
</dbReference>
<reference evidence="7" key="2">
    <citation type="submission" date="2009-11" db="EMBL/GenBank/DDBJ databases">
        <title>The Genome Sequence of Allomyces macrogynus strain ATCC 38327.</title>
        <authorList>
            <consortium name="The Broad Institute Genome Sequencing Platform"/>
            <person name="Russ C."/>
            <person name="Cuomo C."/>
            <person name="Shea T."/>
            <person name="Young S.K."/>
            <person name="Zeng Q."/>
            <person name="Koehrsen M."/>
            <person name="Haas B."/>
            <person name="Borodovsky M."/>
            <person name="Guigo R."/>
            <person name="Alvarado L."/>
            <person name="Berlin A."/>
            <person name="Borenstein D."/>
            <person name="Chen Z."/>
            <person name="Engels R."/>
            <person name="Freedman E."/>
            <person name="Gellesch M."/>
            <person name="Goldberg J."/>
            <person name="Griggs A."/>
            <person name="Gujja S."/>
            <person name="Heiman D."/>
            <person name="Hepburn T."/>
            <person name="Howarth C."/>
            <person name="Jen D."/>
            <person name="Larson L."/>
            <person name="Lewis B."/>
            <person name="Mehta T."/>
            <person name="Park D."/>
            <person name="Pearson M."/>
            <person name="Roberts A."/>
            <person name="Saif S."/>
            <person name="Shenoy N."/>
            <person name="Sisk P."/>
            <person name="Stolte C."/>
            <person name="Sykes S."/>
            <person name="Walk T."/>
            <person name="White J."/>
            <person name="Yandava C."/>
            <person name="Burger G."/>
            <person name="Gray M.W."/>
            <person name="Holland P.W.H."/>
            <person name="King N."/>
            <person name="Lang F.B.F."/>
            <person name="Roger A.J."/>
            <person name="Ruiz-Trillo I."/>
            <person name="Lander E."/>
            <person name="Nusbaum C."/>
        </authorList>
    </citation>
    <scope>NUCLEOTIDE SEQUENCE [LARGE SCALE GENOMIC DNA]</scope>
    <source>
        <strain evidence="7">ATCC 38327</strain>
    </source>
</reference>
<accession>A0A0L0T3A5</accession>
<keyword evidence="1" id="KW-0479">Metal-binding</keyword>
<feature type="region of interest" description="Disordered" evidence="3">
    <location>
        <begin position="304"/>
        <end position="355"/>
    </location>
</feature>
<evidence type="ECO:0000256" key="1">
    <source>
        <dbReference type="ARBA" id="ARBA00022723"/>
    </source>
</evidence>
<gene>
    <name evidence="6" type="ORF">AMAG_13593</name>
</gene>
<dbReference type="InterPro" id="IPR002227">
    <property type="entry name" value="Tyrosinase_Cu-bd"/>
</dbReference>